<gene>
    <name evidence="6" type="ORF">EDD74_11950</name>
    <name evidence="5" type="ORF">FAEUMB_30680</name>
</gene>
<dbReference type="Pfam" id="PF01814">
    <property type="entry name" value="Hemerythrin"/>
    <property type="match status" value="1"/>
</dbReference>
<proteinExistence type="inferred from homology"/>
<dbReference type="InterPro" id="IPR012312">
    <property type="entry name" value="Hemerythrin-like"/>
</dbReference>
<name>A0A4V2UPJ2_9FIRM</name>
<dbReference type="RefSeq" id="WP_008975135.1">
    <property type="nucleotide sequence ID" value="NZ_AP031411.1"/>
</dbReference>
<dbReference type="SUPFAM" id="SSF47188">
    <property type="entry name" value="Hemerythrin-like"/>
    <property type="match status" value="1"/>
</dbReference>
<dbReference type="EMBL" id="BHEO01000008">
    <property type="protein sequence ID" value="GBU06527.1"/>
    <property type="molecule type" value="Genomic_DNA"/>
</dbReference>
<evidence type="ECO:0000313" key="6">
    <source>
        <dbReference type="EMBL" id="TCS66152.1"/>
    </source>
</evidence>
<dbReference type="NCBIfam" id="NF033749">
    <property type="entry name" value="bact_hemeryth"/>
    <property type="match status" value="1"/>
</dbReference>
<dbReference type="CDD" id="cd12107">
    <property type="entry name" value="Hemerythrin"/>
    <property type="match status" value="1"/>
</dbReference>
<reference evidence="5 8" key="1">
    <citation type="journal article" date="2018" name="Int. J. Syst. Evol. Microbiol.">
        <title>Draft Genome Sequence of Faecalimonas umbilicata JCM 30896T, an Acetate-Producing Bacterium Isolated from Human Feces.</title>
        <authorList>
            <person name="Sakamoto M."/>
            <person name="Ikeyama N."/>
            <person name="Yuki M."/>
            <person name="Ohkuma M."/>
        </authorList>
    </citation>
    <scope>NUCLEOTIDE SEQUENCE [LARGE SCALE GENOMIC DNA]</scope>
    <source>
        <strain evidence="5 8">EGH7</strain>
    </source>
</reference>
<dbReference type="GO" id="GO:0046872">
    <property type="term" value="F:metal ion binding"/>
    <property type="evidence" value="ECO:0007669"/>
    <property type="project" value="UniProtKB-KW"/>
</dbReference>
<keyword evidence="3" id="KW-0408">Iron</keyword>
<sequence length="140" mass="16541">MYAEFDESLVTGNEMIDSQHKELIAKINSLVESCEKDGGKVAAIKMLDYLAEYTEFHFNAEEKLQEEIEYPGIEEHKKQHQELYRVVDELHEMLEEQEGPTEEFVEQVNRNVIQWLYKHIKGFDRSVAEYKNLRKSSELL</sequence>
<dbReference type="InterPro" id="IPR050669">
    <property type="entry name" value="Hemerythrin"/>
</dbReference>
<dbReference type="AlphaFoldDB" id="A0A4V2UPJ2"/>
<feature type="domain" description="Hemerythrin-like" evidence="4">
    <location>
        <begin position="12"/>
        <end position="124"/>
    </location>
</feature>
<evidence type="ECO:0000313" key="7">
    <source>
        <dbReference type="Proteomes" id="UP000294613"/>
    </source>
</evidence>
<dbReference type="PANTHER" id="PTHR37164:SF1">
    <property type="entry name" value="BACTERIOHEMERYTHRIN"/>
    <property type="match status" value="1"/>
</dbReference>
<comment type="caution">
    <text evidence="6">The sequence shown here is derived from an EMBL/GenBank/DDBJ whole genome shotgun (WGS) entry which is preliminary data.</text>
</comment>
<dbReference type="InterPro" id="IPR035938">
    <property type="entry name" value="Hemerythrin-like_sf"/>
</dbReference>
<comment type="similarity">
    <text evidence="1">Belongs to the hemerythrin family.</text>
</comment>
<keyword evidence="8" id="KW-1185">Reference proteome</keyword>
<dbReference type="Proteomes" id="UP000702954">
    <property type="component" value="Unassembled WGS sequence"/>
</dbReference>
<organism evidence="6 7">
    <name type="scientific">Faecalimonas umbilicata</name>
    <dbReference type="NCBI Taxonomy" id="1912855"/>
    <lineage>
        <taxon>Bacteria</taxon>
        <taxon>Bacillati</taxon>
        <taxon>Bacillota</taxon>
        <taxon>Clostridia</taxon>
        <taxon>Lachnospirales</taxon>
        <taxon>Lachnospiraceae</taxon>
        <taxon>Faecalimonas</taxon>
    </lineage>
</organism>
<keyword evidence="2" id="KW-0479">Metal-binding</keyword>
<dbReference type="PANTHER" id="PTHR37164">
    <property type="entry name" value="BACTERIOHEMERYTHRIN"/>
    <property type="match status" value="1"/>
</dbReference>
<dbReference type="NCBIfam" id="TIGR02481">
    <property type="entry name" value="hemeryth_dom"/>
    <property type="match status" value="1"/>
</dbReference>
<dbReference type="Gene3D" id="1.20.120.50">
    <property type="entry name" value="Hemerythrin-like"/>
    <property type="match status" value="1"/>
</dbReference>
<evidence type="ECO:0000256" key="3">
    <source>
        <dbReference type="ARBA" id="ARBA00023004"/>
    </source>
</evidence>
<evidence type="ECO:0000313" key="8">
    <source>
        <dbReference type="Proteomes" id="UP000702954"/>
    </source>
</evidence>
<dbReference type="InterPro" id="IPR012827">
    <property type="entry name" value="Hemerythrin_metal-bd"/>
</dbReference>
<dbReference type="Proteomes" id="UP000294613">
    <property type="component" value="Unassembled WGS sequence"/>
</dbReference>
<accession>A0A4V2UPJ2</accession>
<reference evidence="6 7" key="2">
    <citation type="submission" date="2019-03" db="EMBL/GenBank/DDBJ databases">
        <title>Genomic Encyclopedia of Type Strains, Phase IV (KMG-IV): sequencing the most valuable type-strain genomes for metagenomic binning, comparative biology and taxonomic classification.</title>
        <authorList>
            <person name="Goeker M."/>
        </authorList>
    </citation>
    <scope>NUCLEOTIDE SEQUENCE [LARGE SCALE GENOMIC DNA]</scope>
    <source>
        <strain evidence="6 7">DSM 103426</strain>
    </source>
</reference>
<evidence type="ECO:0000313" key="5">
    <source>
        <dbReference type="EMBL" id="GBU06527.1"/>
    </source>
</evidence>
<dbReference type="GeneID" id="97507386"/>
<evidence type="ECO:0000256" key="2">
    <source>
        <dbReference type="ARBA" id="ARBA00022723"/>
    </source>
</evidence>
<dbReference type="EMBL" id="SLZV01000019">
    <property type="protein sequence ID" value="TCS66152.1"/>
    <property type="molecule type" value="Genomic_DNA"/>
</dbReference>
<protein>
    <submittedName>
        <fullName evidence="6">Hemerythrin</fullName>
    </submittedName>
</protein>
<evidence type="ECO:0000256" key="1">
    <source>
        <dbReference type="ARBA" id="ARBA00010587"/>
    </source>
</evidence>
<evidence type="ECO:0000259" key="4">
    <source>
        <dbReference type="Pfam" id="PF01814"/>
    </source>
</evidence>